<gene>
    <name evidence="1" type="ORF">ASPGLDRAFT_43858</name>
</gene>
<proteinExistence type="predicted"/>
<name>A0A1L9VTV2_ASPGL</name>
<keyword evidence="2" id="KW-1185">Reference proteome</keyword>
<accession>A0A1L9VTV2</accession>
<reference evidence="2" key="1">
    <citation type="journal article" date="2017" name="Genome Biol.">
        <title>Comparative genomics reveals high biological diversity and specific adaptations in the industrially and medically important fungal genus Aspergillus.</title>
        <authorList>
            <person name="de Vries R.P."/>
            <person name="Riley R."/>
            <person name="Wiebenga A."/>
            <person name="Aguilar-Osorio G."/>
            <person name="Amillis S."/>
            <person name="Uchima C.A."/>
            <person name="Anderluh G."/>
            <person name="Asadollahi M."/>
            <person name="Askin M."/>
            <person name="Barry K."/>
            <person name="Battaglia E."/>
            <person name="Bayram O."/>
            <person name="Benocci T."/>
            <person name="Braus-Stromeyer S.A."/>
            <person name="Caldana C."/>
            <person name="Canovas D."/>
            <person name="Cerqueira G.C."/>
            <person name="Chen F."/>
            <person name="Chen W."/>
            <person name="Choi C."/>
            <person name="Clum A."/>
            <person name="Dos Santos R.A."/>
            <person name="Damasio A.R."/>
            <person name="Diallinas G."/>
            <person name="Emri T."/>
            <person name="Fekete E."/>
            <person name="Flipphi M."/>
            <person name="Freyberg S."/>
            <person name="Gallo A."/>
            <person name="Gournas C."/>
            <person name="Habgood R."/>
            <person name="Hainaut M."/>
            <person name="Harispe M.L."/>
            <person name="Henrissat B."/>
            <person name="Hilden K.S."/>
            <person name="Hope R."/>
            <person name="Hossain A."/>
            <person name="Karabika E."/>
            <person name="Karaffa L."/>
            <person name="Karanyi Z."/>
            <person name="Krasevec N."/>
            <person name="Kuo A."/>
            <person name="Kusch H."/>
            <person name="LaButti K."/>
            <person name="Lagendijk E.L."/>
            <person name="Lapidus A."/>
            <person name="Levasseur A."/>
            <person name="Lindquist E."/>
            <person name="Lipzen A."/>
            <person name="Logrieco A.F."/>
            <person name="MacCabe A."/>
            <person name="Maekelae M.R."/>
            <person name="Malavazi I."/>
            <person name="Melin P."/>
            <person name="Meyer V."/>
            <person name="Mielnichuk N."/>
            <person name="Miskei M."/>
            <person name="Molnar A.P."/>
            <person name="Mule G."/>
            <person name="Ngan C.Y."/>
            <person name="Orejas M."/>
            <person name="Orosz E."/>
            <person name="Ouedraogo J.P."/>
            <person name="Overkamp K.M."/>
            <person name="Park H.-S."/>
            <person name="Perrone G."/>
            <person name="Piumi F."/>
            <person name="Punt P.J."/>
            <person name="Ram A.F."/>
            <person name="Ramon A."/>
            <person name="Rauscher S."/>
            <person name="Record E."/>
            <person name="Riano-Pachon D.M."/>
            <person name="Robert V."/>
            <person name="Roehrig J."/>
            <person name="Ruller R."/>
            <person name="Salamov A."/>
            <person name="Salih N.S."/>
            <person name="Samson R.A."/>
            <person name="Sandor E."/>
            <person name="Sanguinetti M."/>
            <person name="Schuetze T."/>
            <person name="Sepcic K."/>
            <person name="Shelest E."/>
            <person name="Sherlock G."/>
            <person name="Sophianopoulou V."/>
            <person name="Squina F.M."/>
            <person name="Sun H."/>
            <person name="Susca A."/>
            <person name="Todd R.B."/>
            <person name="Tsang A."/>
            <person name="Unkles S.E."/>
            <person name="van de Wiele N."/>
            <person name="van Rossen-Uffink D."/>
            <person name="Oliveira J.V."/>
            <person name="Vesth T.C."/>
            <person name="Visser J."/>
            <person name="Yu J.-H."/>
            <person name="Zhou M."/>
            <person name="Andersen M.R."/>
            <person name="Archer D.B."/>
            <person name="Baker S.E."/>
            <person name="Benoit I."/>
            <person name="Brakhage A.A."/>
            <person name="Braus G.H."/>
            <person name="Fischer R."/>
            <person name="Frisvad J.C."/>
            <person name="Goldman G.H."/>
            <person name="Houbraken J."/>
            <person name="Oakley B."/>
            <person name="Pocsi I."/>
            <person name="Scazzocchio C."/>
            <person name="Seiboth B."/>
            <person name="vanKuyk P.A."/>
            <person name="Wortman J."/>
            <person name="Dyer P.S."/>
            <person name="Grigoriev I.V."/>
        </authorList>
    </citation>
    <scope>NUCLEOTIDE SEQUENCE [LARGE SCALE GENOMIC DNA]</scope>
    <source>
        <strain evidence="2">CBS 516.65</strain>
    </source>
</reference>
<dbReference type="OrthoDB" id="4367324at2759"/>
<dbReference type="STRING" id="1160497.A0A1L9VTV2"/>
<dbReference type="AlphaFoldDB" id="A0A1L9VTV2"/>
<evidence type="ECO:0000313" key="2">
    <source>
        <dbReference type="Proteomes" id="UP000184300"/>
    </source>
</evidence>
<dbReference type="VEuPathDB" id="FungiDB:ASPGLDRAFT_43858"/>
<dbReference type="GeneID" id="34462156"/>
<dbReference type="Proteomes" id="UP000184300">
    <property type="component" value="Unassembled WGS sequence"/>
</dbReference>
<organism evidence="1 2">
    <name type="scientific">Aspergillus glaucus CBS 516.65</name>
    <dbReference type="NCBI Taxonomy" id="1160497"/>
    <lineage>
        <taxon>Eukaryota</taxon>
        <taxon>Fungi</taxon>
        <taxon>Dikarya</taxon>
        <taxon>Ascomycota</taxon>
        <taxon>Pezizomycotina</taxon>
        <taxon>Eurotiomycetes</taxon>
        <taxon>Eurotiomycetidae</taxon>
        <taxon>Eurotiales</taxon>
        <taxon>Aspergillaceae</taxon>
        <taxon>Aspergillus</taxon>
        <taxon>Aspergillus subgen. Aspergillus</taxon>
    </lineage>
</organism>
<dbReference type="RefSeq" id="XP_022404009.1">
    <property type="nucleotide sequence ID" value="XM_022545895.1"/>
</dbReference>
<protein>
    <submittedName>
        <fullName evidence="1">Uncharacterized protein</fullName>
    </submittedName>
</protein>
<dbReference type="EMBL" id="KV878891">
    <property type="protein sequence ID" value="OJJ87320.1"/>
    <property type="molecule type" value="Genomic_DNA"/>
</dbReference>
<evidence type="ECO:0000313" key="1">
    <source>
        <dbReference type="EMBL" id="OJJ87320.1"/>
    </source>
</evidence>
<sequence length="183" mass="20923">MPLPPPPPIACSDSLIWRLWDNVFPRIRRSLRAEFSYLAEAGPGSTDGISPVIFDDGGTTRDIDGYRPFIAYYEAILIFGTGPNCAPGDVQVPWEWNTVFVTHPDPDMCDKYRQVLRNFNWYMKQHRSKYGCILFNHELVVLRRKDDRGNLEISVPIPFTVGGTEKPEMTVLLALWYLEMLAA</sequence>